<dbReference type="EnsemblPlants" id="Kaladp0048s0183.1.v1.1">
    <property type="protein sequence ID" value="Kaladp0048s0183.1.v1.1.CDS.1"/>
    <property type="gene ID" value="Kaladp0048s0183.v1.1"/>
</dbReference>
<dbReference type="InterPro" id="IPR006652">
    <property type="entry name" value="Kelch_1"/>
</dbReference>
<dbReference type="Gramene" id="Kaladp0048s0183.1.v1.1">
    <property type="protein sequence ID" value="Kaladp0048s0183.1.v1.1.CDS.1"/>
    <property type="gene ID" value="Kaladp0048s0183.v1.1"/>
</dbReference>
<sequence>MREDTPSASSIAPPEEEAETSSELLLFPGLPNDVGIQCLARTPRWTHPAASVVSKSWRSVLQCPTFFATRSALSSAQHTLYLSIRTGADFNWFALLNPQNPKSVLQLPRAPSNSLVGAAHAVLGSKIYVVGGSHADVASSNVWIFDCRFNCWEIGPRMRVGREFAAAGVVDGKLYVMGGCVVDTWAKGANWAEVFDPEVRKWAPVSSPVEIRNKWMHASAVIDGRVYALADRGGIVYDPEEKSWEAVETQLDLGWRGRATVIDNVLYCYDYLGKIRGFDVEDNAWKQVMGLGKDLPKFLSGATMANRDGRLVVVWEGAKSARKVSEIWCAEISVWKDGGNGELRGSVDWSDVVLSVPSGSSIVHCLTVKV</sequence>
<dbReference type="PANTHER" id="PTHR24414">
    <property type="entry name" value="F-BOX/KELCH-REPEAT PROTEIN SKIP4"/>
    <property type="match status" value="1"/>
</dbReference>
<dbReference type="InterPro" id="IPR036047">
    <property type="entry name" value="F-box-like_dom_sf"/>
</dbReference>
<dbReference type="SUPFAM" id="SSF117281">
    <property type="entry name" value="Kelch motif"/>
    <property type="match status" value="1"/>
</dbReference>
<name>A0A7N0ZY36_KALFE</name>
<dbReference type="OMA" id="WMHGNAV"/>
<evidence type="ECO:0000259" key="1">
    <source>
        <dbReference type="Pfam" id="PF00646"/>
    </source>
</evidence>
<proteinExistence type="predicted"/>
<evidence type="ECO:0000313" key="4">
    <source>
        <dbReference type="Proteomes" id="UP000594263"/>
    </source>
</evidence>
<dbReference type="Gene3D" id="2.120.10.80">
    <property type="entry name" value="Kelch-type beta propeller"/>
    <property type="match status" value="1"/>
</dbReference>
<dbReference type="InterPro" id="IPR050354">
    <property type="entry name" value="F-box/kelch-repeat_ARATH"/>
</dbReference>
<dbReference type="AlphaFoldDB" id="A0A7N0ZY36"/>
<dbReference type="InterPro" id="IPR057499">
    <property type="entry name" value="Kelch_FKB95"/>
</dbReference>
<dbReference type="Pfam" id="PF25210">
    <property type="entry name" value="Kelch_FKB95"/>
    <property type="match status" value="1"/>
</dbReference>
<keyword evidence="4" id="KW-1185">Reference proteome</keyword>
<dbReference type="CDD" id="cd22152">
    <property type="entry name" value="F-box_AtAFR-like"/>
    <property type="match status" value="1"/>
</dbReference>
<dbReference type="InterPro" id="IPR001810">
    <property type="entry name" value="F-box_dom"/>
</dbReference>
<reference evidence="3" key="1">
    <citation type="submission" date="2021-01" db="UniProtKB">
        <authorList>
            <consortium name="EnsemblPlants"/>
        </authorList>
    </citation>
    <scope>IDENTIFICATION</scope>
</reference>
<dbReference type="PANTHER" id="PTHR24414:SF23">
    <property type="entry name" value="F-BOX_KELCH-REPEAT PROTEIN SKIP6"/>
    <property type="match status" value="1"/>
</dbReference>
<accession>A0A7N0ZY36</accession>
<dbReference type="Proteomes" id="UP000594263">
    <property type="component" value="Unplaced"/>
</dbReference>
<dbReference type="Pfam" id="PF00646">
    <property type="entry name" value="F-box"/>
    <property type="match status" value="1"/>
</dbReference>
<evidence type="ECO:0000259" key="2">
    <source>
        <dbReference type="Pfam" id="PF25210"/>
    </source>
</evidence>
<protein>
    <submittedName>
        <fullName evidence="3">Uncharacterized protein</fullName>
    </submittedName>
</protein>
<feature type="domain" description="F-box" evidence="1">
    <location>
        <begin position="29"/>
        <end position="62"/>
    </location>
</feature>
<dbReference type="SUPFAM" id="SSF81383">
    <property type="entry name" value="F-box domain"/>
    <property type="match status" value="1"/>
</dbReference>
<dbReference type="InterPro" id="IPR015915">
    <property type="entry name" value="Kelch-typ_b-propeller"/>
</dbReference>
<organism evidence="3 4">
    <name type="scientific">Kalanchoe fedtschenkoi</name>
    <name type="common">Lavender scallops</name>
    <name type="synonym">South American air plant</name>
    <dbReference type="NCBI Taxonomy" id="63787"/>
    <lineage>
        <taxon>Eukaryota</taxon>
        <taxon>Viridiplantae</taxon>
        <taxon>Streptophyta</taxon>
        <taxon>Embryophyta</taxon>
        <taxon>Tracheophyta</taxon>
        <taxon>Spermatophyta</taxon>
        <taxon>Magnoliopsida</taxon>
        <taxon>eudicotyledons</taxon>
        <taxon>Gunneridae</taxon>
        <taxon>Pentapetalae</taxon>
        <taxon>Saxifragales</taxon>
        <taxon>Crassulaceae</taxon>
        <taxon>Kalanchoe</taxon>
    </lineage>
</organism>
<feature type="domain" description="FKB95-like N-terminal Kelch" evidence="2">
    <location>
        <begin position="101"/>
        <end position="354"/>
    </location>
</feature>
<evidence type="ECO:0000313" key="3">
    <source>
        <dbReference type="EnsemblPlants" id="Kaladp0048s0183.1.v1.1.CDS.1"/>
    </source>
</evidence>
<dbReference type="SMART" id="SM00612">
    <property type="entry name" value="Kelch"/>
    <property type="match status" value="2"/>
</dbReference>